<gene>
    <name evidence="2" type="ORF">QE405_003866</name>
</gene>
<sequence>MSRSEAEQRHYAAFHELAVRVDDAPTDGPEATDPSLPQLVVMGNCQAESLRLLLRGPDVRTVRVPPAHELTADDVPRLQRLLARTDLFVSQPIGDGYRGLPIGTDQLAEHLPADARTALVTPIRYHGLHPWHVVAHPPGLEDPDPPVVAYHDLRVVTGRSHGSRTEPPPGAVEEVGRRSVAELERREALHGSVVVSDLFATPRRDMMRTVNHPGNSILEPVAARLREALGLDPAPPGLERPVLDAVHAPVEAPVVAAWGLDGDPEPDWRVQGERVPASYVAVEHEAFYRRRPAVATLLRRRFAELIEVLGLG</sequence>
<feature type="domain" description="Polysaccharide biosynthesis enzyme WcbI" evidence="1">
    <location>
        <begin position="39"/>
        <end position="233"/>
    </location>
</feature>
<name>A0AAJ1X5D4_9ACTN</name>
<evidence type="ECO:0000313" key="3">
    <source>
        <dbReference type="Proteomes" id="UP001239215"/>
    </source>
</evidence>
<dbReference type="InterPro" id="IPR041307">
    <property type="entry name" value="WcbI"/>
</dbReference>
<dbReference type="RefSeq" id="WP_307204375.1">
    <property type="nucleotide sequence ID" value="NZ_JAUTAN010000001.1"/>
</dbReference>
<comment type="caution">
    <text evidence="2">The sequence shown here is derived from an EMBL/GenBank/DDBJ whole genome shotgun (WGS) entry which is preliminary data.</text>
</comment>
<evidence type="ECO:0000313" key="2">
    <source>
        <dbReference type="EMBL" id="MDQ1106582.1"/>
    </source>
</evidence>
<dbReference type="Proteomes" id="UP001239215">
    <property type="component" value="Unassembled WGS sequence"/>
</dbReference>
<dbReference type="EMBL" id="JAUTAN010000001">
    <property type="protein sequence ID" value="MDQ1106582.1"/>
    <property type="molecule type" value="Genomic_DNA"/>
</dbReference>
<dbReference type="AlphaFoldDB" id="A0AAJ1X5D4"/>
<dbReference type="Pfam" id="PF18588">
    <property type="entry name" value="WcbI"/>
    <property type="match status" value="1"/>
</dbReference>
<organism evidence="2 3">
    <name type="scientific">Nocardioides zeae</name>
    <dbReference type="NCBI Taxonomy" id="1457234"/>
    <lineage>
        <taxon>Bacteria</taxon>
        <taxon>Bacillati</taxon>
        <taxon>Actinomycetota</taxon>
        <taxon>Actinomycetes</taxon>
        <taxon>Propionibacteriales</taxon>
        <taxon>Nocardioidaceae</taxon>
        <taxon>Nocardioides</taxon>
    </lineage>
</organism>
<accession>A0AAJ1X5D4</accession>
<proteinExistence type="predicted"/>
<reference evidence="2" key="1">
    <citation type="submission" date="2023-07" db="EMBL/GenBank/DDBJ databases">
        <title>Functional and genomic diversity of the sorghum phyllosphere microbiome.</title>
        <authorList>
            <person name="Shade A."/>
        </authorList>
    </citation>
    <scope>NUCLEOTIDE SEQUENCE</scope>
    <source>
        <strain evidence="2">SORGH_AS_1067</strain>
    </source>
</reference>
<evidence type="ECO:0000259" key="1">
    <source>
        <dbReference type="Pfam" id="PF18588"/>
    </source>
</evidence>
<dbReference type="Gene3D" id="3.40.50.12080">
    <property type="match status" value="1"/>
</dbReference>
<protein>
    <recommendedName>
        <fullName evidence="1">Polysaccharide biosynthesis enzyme WcbI domain-containing protein</fullName>
    </recommendedName>
</protein>